<dbReference type="Proteomes" id="UP001166286">
    <property type="component" value="Unassembled WGS sequence"/>
</dbReference>
<organism evidence="2 3">
    <name type="scientific">Cladonia borealis</name>
    <dbReference type="NCBI Taxonomy" id="184061"/>
    <lineage>
        <taxon>Eukaryota</taxon>
        <taxon>Fungi</taxon>
        <taxon>Dikarya</taxon>
        <taxon>Ascomycota</taxon>
        <taxon>Pezizomycotina</taxon>
        <taxon>Lecanoromycetes</taxon>
        <taxon>OSLEUM clade</taxon>
        <taxon>Lecanoromycetidae</taxon>
        <taxon>Lecanorales</taxon>
        <taxon>Lecanorineae</taxon>
        <taxon>Cladoniaceae</taxon>
        <taxon>Cladonia</taxon>
    </lineage>
</organism>
<dbReference type="EMBL" id="JAFEKC020000002">
    <property type="protein sequence ID" value="KAK0516758.1"/>
    <property type="molecule type" value="Genomic_DNA"/>
</dbReference>
<comment type="caution">
    <text evidence="2">The sequence shown here is derived from an EMBL/GenBank/DDBJ whole genome shotgun (WGS) entry which is preliminary data.</text>
</comment>
<dbReference type="AlphaFoldDB" id="A0AA39RAY1"/>
<name>A0AA39RAY1_9LECA</name>
<keyword evidence="3" id="KW-1185">Reference proteome</keyword>
<gene>
    <name evidence="2" type="ORF">JMJ35_001361</name>
</gene>
<protein>
    <submittedName>
        <fullName evidence="2">Uncharacterized protein</fullName>
    </submittedName>
</protein>
<accession>A0AA39RAY1</accession>
<feature type="chain" id="PRO_5041344341" evidence="1">
    <location>
        <begin position="24"/>
        <end position="178"/>
    </location>
</feature>
<keyword evidence="1" id="KW-0732">Signal</keyword>
<feature type="signal peptide" evidence="1">
    <location>
        <begin position="1"/>
        <end position="23"/>
    </location>
</feature>
<proteinExistence type="predicted"/>
<reference evidence="2" key="1">
    <citation type="submission" date="2023-03" db="EMBL/GenBank/DDBJ databases">
        <title>Complete genome of Cladonia borealis.</title>
        <authorList>
            <person name="Park H."/>
        </authorList>
    </citation>
    <scope>NUCLEOTIDE SEQUENCE</scope>
    <source>
        <strain evidence="2">ANT050790</strain>
    </source>
</reference>
<sequence length="178" mass="19776">MQIQTATALILVSLLQLYAVLLAIALPATAPSQILNNLLTPNVAVPYNVTYSTNSSSNALPPDPSYETAMTSTVKFYDYGVPISYLDTAVCLAELRRICMSHFPAFSELVRTPQKVTVGNVELRIYPSAQLTWRTLLVTEHLLEIWLEHYESRTFKFAQWENDLALVTTGHVSLVGGE</sequence>
<evidence type="ECO:0000256" key="1">
    <source>
        <dbReference type="SAM" id="SignalP"/>
    </source>
</evidence>
<evidence type="ECO:0000313" key="3">
    <source>
        <dbReference type="Proteomes" id="UP001166286"/>
    </source>
</evidence>
<evidence type="ECO:0000313" key="2">
    <source>
        <dbReference type="EMBL" id="KAK0516758.1"/>
    </source>
</evidence>